<feature type="compositionally biased region" description="Basic and acidic residues" evidence="5">
    <location>
        <begin position="263"/>
        <end position="282"/>
    </location>
</feature>
<feature type="region of interest" description="Disordered" evidence="5">
    <location>
        <begin position="444"/>
        <end position="498"/>
    </location>
</feature>
<dbReference type="SMART" id="SM00184">
    <property type="entry name" value="RING"/>
    <property type="match status" value="1"/>
</dbReference>
<dbReference type="PANTHER" id="PTHR12618">
    <property type="entry name" value="PHD AND RING FINGER DOMAIN-CONTAINING PROTEIN 1"/>
    <property type="match status" value="1"/>
</dbReference>
<accession>A0A8K0EM24</accession>
<dbReference type="Gene3D" id="3.30.40.10">
    <property type="entry name" value="Zinc/RING finger domain, C3HC4 (zinc finger)"/>
    <property type="match status" value="1"/>
</dbReference>
<feature type="compositionally biased region" description="Polar residues" evidence="5">
    <location>
        <begin position="64"/>
        <end position="81"/>
    </location>
</feature>
<feature type="compositionally biased region" description="Polar residues" evidence="5">
    <location>
        <begin position="11"/>
        <end position="28"/>
    </location>
</feature>
<feature type="compositionally biased region" description="Basic and acidic residues" evidence="5">
    <location>
        <begin position="187"/>
        <end position="196"/>
    </location>
</feature>
<organism evidence="7 8">
    <name type="scientific">Branchiostoma lanceolatum</name>
    <name type="common">Common lancelet</name>
    <name type="synonym">Amphioxus lanceolatum</name>
    <dbReference type="NCBI Taxonomy" id="7740"/>
    <lineage>
        <taxon>Eukaryota</taxon>
        <taxon>Metazoa</taxon>
        <taxon>Chordata</taxon>
        <taxon>Cephalochordata</taxon>
        <taxon>Leptocardii</taxon>
        <taxon>Amphioxiformes</taxon>
        <taxon>Branchiostomatidae</taxon>
        <taxon>Branchiostoma</taxon>
    </lineage>
</organism>
<name>A0A8K0EM24_BRALA</name>
<reference evidence="7" key="1">
    <citation type="submission" date="2022-01" db="EMBL/GenBank/DDBJ databases">
        <authorList>
            <person name="Braso-Vives M."/>
        </authorList>
    </citation>
    <scope>NUCLEOTIDE SEQUENCE</scope>
</reference>
<evidence type="ECO:0000256" key="3">
    <source>
        <dbReference type="ARBA" id="ARBA00022833"/>
    </source>
</evidence>
<evidence type="ECO:0000313" key="7">
    <source>
        <dbReference type="EMBL" id="CAH1256952.1"/>
    </source>
</evidence>
<feature type="compositionally biased region" description="Basic and acidic residues" evidence="5">
    <location>
        <begin position="148"/>
        <end position="158"/>
    </location>
</feature>
<dbReference type="Proteomes" id="UP000838412">
    <property type="component" value="Chromosome 3"/>
</dbReference>
<evidence type="ECO:0000313" key="8">
    <source>
        <dbReference type="Proteomes" id="UP000838412"/>
    </source>
</evidence>
<dbReference type="InterPro" id="IPR017907">
    <property type="entry name" value="Znf_RING_CS"/>
</dbReference>
<keyword evidence="2 4" id="KW-0863">Zinc-finger</keyword>
<feature type="region of interest" description="Disordered" evidence="5">
    <location>
        <begin position="1"/>
        <end position="327"/>
    </location>
</feature>
<evidence type="ECO:0000259" key="6">
    <source>
        <dbReference type="PROSITE" id="PS50089"/>
    </source>
</evidence>
<keyword evidence="1" id="KW-0479">Metal-binding</keyword>
<dbReference type="PROSITE" id="PS00518">
    <property type="entry name" value="ZF_RING_1"/>
    <property type="match status" value="1"/>
</dbReference>
<sequence>MEGQKERNMGKKTQTQTSPVTSAAGNSPPTMPGGDGTVPDMASLSPPSPHGRKHRSRRQERNDVTQQEQNTSTRWKASSTIVKEEKRGLSEMDMTANGTGVSSTDHGATGRSSSGKRKKTGSGEQGQGDTGEKNTALGKQHSHNNRQKTSEKEVRTDVHPPTAISPGAHGHGRGKKRKDPPGATGRRNNDKAEESVNGKSGSRPSPKKRRHSRGSVPASTGGQSSTEGASCSSVKLEPGAAAQDSVATTGSRSKENKKKKGRTGKEKEPSLESSPDKGDGTADKVTGGAAGTSSSSDKRQKRKKGRKKESQAELGTDGATAAKTETTAEPVEVEKCAICLEELTDQAVGTPACCQHSYCLDCIQTWAQRKNKCPVDNRTFHEIVARERLGGAITNRIPAPDRNEVHPEDDDDLFTINIDGEEVNILEQLNGYFLRNQEEWDGWDDDDDGWVTFDEDTDDSDDDDEDEDDSDEDSDTDGDDTSEEDDDNSDIEDCSLNGSEGVSNLVVLYFKTSHTNSISSVPFFNKKRGVNKKGECTELKL</sequence>
<keyword evidence="8" id="KW-1185">Reference proteome</keyword>
<feature type="compositionally biased region" description="Polar residues" evidence="5">
    <location>
        <begin position="217"/>
        <end position="233"/>
    </location>
</feature>
<evidence type="ECO:0000256" key="2">
    <source>
        <dbReference type="ARBA" id="ARBA00022771"/>
    </source>
</evidence>
<protein>
    <submittedName>
        <fullName evidence="7">PHRF1 protein</fullName>
    </submittedName>
</protein>
<dbReference type="SUPFAM" id="SSF57850">
    <property type="entry name" value="RING/U-box"/>
    <property type="match status" value="1"/>
</dbReference>
<feature type="compositionally biased region" description="Acidic residues" evidence="5">
    <location>
        <begin position="444"/>
        <end position="493"/>
    </location>
</feature>
<keyword evidence="3" id="KW-0862">Zinc</keyword>
<dbReference type="AlphaFoldDB" id="A0A8K0EM24"/>
<dbReference type="InterPro" id="IPR001841">
    <property type="entry name" value="Znf_RING"/>
</dbReference>
<dbReference type="GO" id="GO:0008270">
    <property type="term" value="F:zinc ion binding"/>
    <property type="evidence" value="ECO:0007669"/>
    <property type="project" value="UniProtKB-KW"/>
</dbReference>
<dbReference type="Pfam" id="PF13639">
    <property type="entry name" value="zf-RING_2"/>
    <property type="match status" value="1"/>
</dbReference>
<dbReference type="EMBL" id="OV696688">
    <property type="protein sequence ID" value="CAH1256952.1"/>
    <property type="molecule type" value="Genomic_DNA"/>
</dbReference>
<feature type="compositionally biased region" description="Polar residues" evidence="5">
    <location>
        <begin position="96"/>
        <end position="106"/>
    </location>
</feature>
<evidence type="ECO:0000256" key="5">
    <source>
        <dbReference type="SAM" id="MobiDB-lite"/>
    </source>
</evidence>
<gene>
    <name evidence="7" type="primary">PHRF1</name>
    <name evidence="7" type="ORF">BLAG_LOCUS15044</name>
</gene>
<evidence type="ECO:0000256" key="4">
    <source>
        <dbReference type="PROSITE-ProRule" id="PRU00175"/>
    </source>
</evidence>
<dbReference type="PANTHER" id="PTHR12618:SF20">
    <property type="entry name" value="PHD AND RING FINGER DOMAIN-CONTAINING PROTEIN 1"/>
    <property type="match status" value="1"/>
</dbReference>
<dbReference type="PROSITE" id="PS50089">
    <property type="entry name" value="ZF_RING_2"/>
    <property type="match status" value="1"/>
</dbReference>
<evidence type="ECO:0000256" key="1">
    <source>
        <dbReference type="ARBA" id="ARBA00022723"/>
    </source>
</evidence>
<dbReference type="InterPro" id="IPR013083">
    <property type="entry name" value="Znf_RING/FYVE/PHD"/>
</dbReference>
<feature type="domain" description="RING-type" evidence="6">
    <location>
        <begin position="336"/>
        <end position="377"/>
    </location>
</feature>
<dbReference type="InterPro" id="IPR047157">
    <property type="entry name" value="PHRF1/Atg35"/>
</dbReference>
<proteinExistence type="predicted"/>
<dbReference type="OrthoDB" id="1935339at2759"/>